<evidence type="ECO:0000256" key="1">
    <source>
        <dbReference type="SAM" id="MobiDB-lite"/>
    </source>
</evidence>
<dbReference type="EMBL" id="HBUF01435511">
    <property type="protein sequence ID" value="CAG6742429.1"/>
    <property type="molecule type" value="Transcribed_RNA"/>
</dbReference>
<feature type="compositionally biased region" description="Polar residues" evidence="1">
    <location>
        <begin position="1"/>
        <end position="11"/>
    </location>
</feature>
<reference evidence="2" key="1">
    <citation type="submission" date="2021-05" db="EMBL/GenBank/DDBJ databases">
        <authorList>
            <person name="Alioto T."/>
            <person name="Alioto T."/>
            <person name="Gomez Garrido J."/>
        </authorList>
    </citation>
    <scope>NUCLEOTIDE SEQUENCE</scope>
</reference>
<name>A0A8D8Z7I0_9HEMI</name>
<accession>A0A8D8Z7I0</accession>
<sequence length="118" mass="13648">MYGHSVLSTKADSSDNSHHLGRHKYKTSLWGGREEEDTTYCLEFRPVQSEDTYLVYSYKFSSERSVDSTAGNLFERLWCKMSRKFIQNSLYRSLECATGHFMRVLGAKNVGNQYNTNP</sequence>
<protein>
    <submittedName>
        <fullName evidence="2">Uncharacterized protein</fullName>
    </submittedName>
</protein>
<dbReference type="AlphaFoldDB" id="A0A8D8Z7I0"/>
<evidence type="ECO:0000313" key="2">
    <source>
        <dbReference type="EMBL" id="CAG6742429.1"/>
    </source>
</evidence>
<organism evidence="2">
    <name type="scientific">Cacopsylla melanoneura</name>
    <dbReference type="NCBI Taxonomy" id="428564"/>
    <lineage>
        <taxon>Eukaryota</taxon>
        <taxon>Metazoa</taxon>
        <taxon>Ecdysozoa</taxon>
        <taxon>Arthropoda</taxon>
        <taxon>Hexapoda</taxon>
        <taxon>Insecta</taxon>
        <taxon>Pterygota</taxon>
        <taxon>Neoptera</taxon>
        <taxon>Paraneoptera</taxon>
        <taxon>Hemiptera</taxon>
        <taxon>Sternorrhyncha</taxon>
        <taxon>Psylloidea</taxon>
        <taxon>Psyllidae</taxon>
        <taxon>Psyllinae</taxon>
        <taxon>Cacopsylla</taxon>
    </lineage>
</organism>
<feature type="region of interest" description="Disordered" evidence="1">
    <location>
        <begin position="1"/>
        <end position="21"/>
    </location>
</feature>
<proteinExistence type="predicted"/>